<keyword evidence="8" id="KW-1185">Reference proteome</keyword>
<dbReference type="InterPro" id="IPR000719">
    <property type="entry name" value="Prot_kinase_dom"/>
</dbReference>
<proteinExistence type="predicted"/>
<keyword evidence="5" id="KW-0325">Glycoprotein</keyword>
<comment type="subcellular location">
    <subcellularLocation>
        <location evidence="1">Membrane</location>
    </subcellularLocation>
</comment>
<dbReference type="InterPro" id="IPR011009">
    <property type="entry name" value="Kinase-like_dom_sf"/>
</dbReference>
<evidence type="ECO:0000259" key="6">
    <source>
        <dbReference type="PROSITE" id="PS50011"/>
    </source>
</evidence>
<evidence type="ECO:0000256" key="1">
    <source>
        <dbReference type="ARBA" id="ARBA00004370"/>
    </source>
</evidence>
<dbReference type="PANTHER" id="PTHR45974">
    <property type="entry name" value="RECEPTOR-LIKE PROTEIN 55"/>
    <property type="match status" value="1"/>
</dbReference>
<reference evidence="7 8" key="1">
    <citation type="journal article" date="2021" name="Commun. Biol.">
        <title>The genome of Shorea leprosula (Dipterocarpaceae) highlights the ecological relevance of drought in aseasonal tropical rainforests.</title>
        <authorList>
            <person name="Ng K.K.S."/>
            <person name="Kobayashi M.J."/>
            <person name="Fawcett J.A."/>
            <person name="Hatakeyama M."/>
            <person name="Paape T."/>
            <person name="Ng C.H."/>
            <person name="Ang C.C."/>
            <person name="Tnah L.H."/>
            <person name="Lee C.T."/>
            <person name="Nishiyama T."/>
            <person name="Sese J."/>
            <person name="O'Brien M.J."/>
            <person name="Copetti D."/>
            <person name="Mohd Noor M.I."/>
            <person name="Ong R.C."/>
            <person name="Putra M."/>
            <person name="Sireger I.Z."/>
            <person name="Indrioko S."/>
            <person name="Kosugi Y."/>
            <person name="Izuno A."/>
            <person name="Isagi Y."/>
            <person name="Lee S.L."/>
            <person name="Shimizu K.K."/>
        </authorList>
    </citation>
    <scope>NUCLEOTIDE SEQUENCE [LARGE SCALE GENOMIC DNA]</scope>
    <source>
        <strain evidence="7">214</strain>
    </source>
</reference>
<keyword evidence="4" id="KW-0472">Membrane</keyword>
<keyword evidence="2" id="KW-0732">Signal</keyword>
<protein>
    <recommendedName>
        <fullName evidence="6">Protein kinase domain-containing protein</fullName>
    </recommendedName>
</protein>
<evidence type="ECO:0000313" key="8">
    <source>
        <dbReference type="Proteomes" id="UP001054252"/>
    </source>
</evidence>
<dbReference type="GO" id="GO:0016020">
    <property type="term" value="C:membrane"/>
    <property type="evidence" value="ECO:0007669"/>
    <property type="project" value="UniProtKB-SubCell"/>
</dbReference>
<dbReference type="SUPFAM" id="SSF56112">
    <property type="entry name" value="Protein kinase-like (PK-like)"/>
    <property type="match status" value="1"/>
</dbReference>
<sequence length="145" mass="15915">MTQQLTEKSDVYSFGVLLLEMITGRRPIERGKYIVKEVRMAMDKTKDLYSLRQILEPAIADASLKGLEKFVDLAMNCVEDSGVDRPPMGDVVKEIENIMQVAGINPNVDSATSSSSYEVASKGSTLHPYSDESFASSGTFLVSKV</sequence>
<keyword evidence="3" id="KW-0677">Repeat</keyword>
<dbReference type="InterPro" id="IPR001245">
    <property type="entry name" value="Ser-Thr/Tyr_kinase_cat_dom"/>
</dbReference>
<name>A0AAV5MJL6_9ROSI</name>
<dbReference type="GO" id="GO:0005524">
    <property type="term" value="F:ATP binding"/>
    <property type="evidence" value="ECO:0007669"/>
    <property type="project" value="InterPro"/>
</dbReference>
<accession>A0AAV5MJL6</accession>
<dbReference type="Gene3D" id="1.10.510.10">
    <property type="entry name" value="Transferase(Phosphotransferase) domain 1"/>
    <property type="match status" value="1"/>
</dbReference>
<evidence type="ECO:0000313" key="7">
    <source>
        <dbReference type="EMBL" id="GKV49319.1"/>
    </source>
</evidence>
<gene>
    <name evidence="7" type="ORF">SLEP1_g56075</name>
</gene>
<feature type="domain" description="Protein kinase" evidence="6">
    <location>
        <begin position="1"/>
        <end position="99"/>
    </location>
</feature>
<evidence type="ECO:0000256" key="2">
    <source>
        <dbReference type="ARBA" id="ARBA00022729"/>
    </source>
</evidence>
<comment type="caution">
    <text evidence="7">The sequence shown here is derived from an EMBL/GenBank/DDBJ whole genome shotgun (WGS) entry which is preliminary data.</text>
</comment>
<dbReference type="Pfam" id="PF07714">
    <property type="entry name" value="PK_Tyr_Ser-Thr"/>
    <property type="match status" value="1"/>
</dbReference>
<evidence type="ECO:0000256" key="5">
    <source>
        <dbReference type="ARBA" id="ARBA00023180"/>
    </source>
</evidence>
<dbReference type="PROSITE" id="PS50011">
    <property type="entry name" value="PROTEIN_KINASE_DOM"/>
    <property type="match status" value="1"/>
</dbReference>
<dbReference type="PANTHER" id="PTHR45974:SF266">
    <property type="entry name" value="LEUCINE-RICH REPEAT RECEPTOR PROTEIN KINASE HPCA1"/>
    <property type="match status" value="1"/>
</dbReference>
<evidence type="ECO:0000256" key="4">
    <source>
        <dbReference type="ARBA" id="ARBA00023136"/>
    </source>
</evidence>
<dbReference type="AlphaFoldDB" id="A0AAV5MJL6"/>
<dbReference type="Proteomes" id="UP001054252">
    <property type="component" value="Unassembled WGS sequence"/>
</dbReference>
<evidence type="ECO:0000256" key="3">
    <source>
        <dbReference type="ARBA" id="ARBA00022737"/>
    </source>
</evidence>
<dbReference type="GO" id="GO:0004672">
    <property type="term" value="F:protein kinase activity"/>
    <property type="evidence" value="ECO:0007669"/>
    <property type="project" value="InterPro"/>
</dbReference>
<organism evidence="7 8">
    <name type="scientific">Rubroshorea leprosula</name>
    <dbReference type="NCBI Taxonomy" id="152421"/>
    <lineage>
        <taxon>Eukaryota</taxon>
        <taxon>Viridiplantae</taxon>
        <taxon>Streptophyta</taxon>
        <taxon>Embryophyta</taxon>
        <taxon>Tracheophyta</taxon>
        <taxon>Spermatophyta</taxon>
        <taxon>Magnoliopsida</taxon>
        <taxon>eudicotyledons</taxon>
        <taxon>Gunneridae</taxon>
        <taxon>Pentapetalae</taxon>
        <taxon>rosids</taxon>
        <taxon>malvids</taxon>
        <taxon>Malvales</taxon>
        <taxon>Dipterocarpaceae</taxon>
        <taxon>Rubroshorea</taxon>
    </lineage>
</organism>
<dbReference type="EMBL" id="BPVZ01000294">
    <property type="protein sequence ID" value="GKV49319.1"/>
    <property type="molecule type" value="Genomic_DNA"/>
</dbReference>